<evidence type="ECO:0000313" key="2">
    <source>
        <dbReference type="EMBL" id="MCQ4614359.1"/>
    </source>
</evidence>
<proteinExistence type="predicted"/>
<dbReference type="Proteomes" id="UP001205080">
    <property type="component" value="Unassembled WGS sequence"/>
</dbReference>
<organism evidence="2 3">
    <name type="scientific">Corynebacterium pseudogenitalium</name>
    <dbReference type="NCBI Taxonomy" id="38303"/>
    <lineage>
        <taxon>Bacteria</taxon>
        <taxon>Bacillati</taxon>
        <taxon>Actinomycetota</taxon>
        <taxon>Actinomycetes</taxon>
        <taxon>Mycobacteriales</taxon>
        <taxon>Corynebacteriaceae</taxon>
        <taxon>Corynebacterium</taxon>
    </lineage>
</organism>
<reference evidence="2 3" key="1">
    <citation type="submission" date="2021-04" db="EMBL/GenBank/DDBJ databases">
        <title>Corynebacterium genitalium sp. nov. and Corynebacterium genitalium sp. nov., two new species of the genus Corynebacterium.</title>
        <authorList>
            <person name="Jaen-Luchoro D."/>
            <person name="Pinyeiro-Iglesias B."/>
            <person name="Al-Shaer S."/>
            <person name="Karlsson R."/>
            <person name="Gonzales-Siles L."/>
            <person name="Cardew S."/>
            <person name="Jensie-Markopolous S."/>
            <person name="Ohlen M."/>
            <person name="Inganas E."/>
            <person name="Moore E.R.B."/>
        </authorList>
    </citation>
    <scope>NUCLEOTIDE SEQUENCE [LARGE SCALE GENOMIC DNA]</scope>
    <source>
        <strain evidence="2 3">CCUG 55013</strain>
    </source>
</reference>
<comment type="caution">
    <text evidence="2">The sequence shown here is derived from an EMBL/GenBank/DDBJ whole genome shotgun (WGS) entry which is preliminary data.</text>
</comment>
<evidence type="ECO:0000313" key="3">
    <source>
        <dbReference type="Proteomes" id="UP001205080"/>
    </source>
</evidence>
<sequence>MSQNPLESDPPEFGSQPHCYIPTEPCDDGGKRWDVTEEFAEYIAWLRKDRKAPRQYAKVSRDFLAKLNWLNRPGSCLDESDNVELSDSVVNEDGVHRIPVGRKVEPTQLPSDVSLIWMGELYSQHDNPASAHRVYFSDVSDLEGKPRNRVIVGGGGTKDQMRRGRQTKDIVKAMVSVTRFAASEKSEVRPPDPTMYAD</sequence>
<evidence type="ECO:0000256" key="1">
    <source>
        <dbReference type="SAM" id="MobiDB-lite"/>
    </source>
</evidence>
<accession>A0ABD4TPT2</accession>
<name>A0ABD4TPT2_9CORY</name>
<gene>
    <name evidence="2" type="ORF">KBX22_06380</name>
</gene>
<dbReference type="AlphaFoldDB" id="A0ABD4TPT2"/>
<feature type="region of interest" description="Disordered" evidence="1">
    <location>
        <begin position="1"/>
        <end position="27"/>
    </location>
</feature>
<protein>
    <submittedName>
        <fullName evidence="2">Uncharacterized protein</fullName>
    </submittedName>
</protein>
<dbReference type="RefSeq" id="WP_256000831.1">
    <property type="nucleotide sequence ID" value="NZ_JAGPYW010000005.1"/>
</dbReference>
<dbReference type="EMBL" id="JAGPYW010000005">
    <property type="protein sequence ID" value="MCQ4614359.1"/>
    <property type="molecule type" value="Genomic_DNA"/>
</dbReference>